<dbReference type="EC" id="2.4.1.305" evidence="2"/>
<dbReference type="InterPro" id="IPR029044">
    <property type="entry name" value="Nucleotide-diphossugar_trans"/>
</dbReference>
<dbReference type="Proteomes" id="UP000190890">
    <property type="component" value="Unassembled WGS sequence"/>
</dbReference>
<evidence type="ECO:0000313" key="2">
    <source>
        <dbReference type="EMBL" id="OOM76333.1"/>
    </source>
</evidence>
<accession>A0A1S8TEW9</accession>
<sequence>MVNIKTTIRTCMKIDSSLIVGDKPLVSILLAVYKPKESWLIEQLISLNEQTYENIELLVYDDCPDCPINEEIIKNYITKFSYKLIRGTENKGSNKAFEELTKVAEGDFSAYCDQDDIWEADKLEILIKLIQKENAVLAYSDMSVIDKDSKTSAESLRTVRPRLEYIYGEKLFDKLFFSNCIAGCSMLVSNKIAKSTIPFSKVTVHDQWIAMIAGFYGKIVFVEKQLVRYRIHGNNQTGILTGIYTKKDYYNIRLKPLKQRLAEFKEVLKGENLKSIEKFYEARTNKRIFRILKYSYLSKKEAYFEVILKYMPNCVFKRIIKKLK</sequence>
<protein>
    <submittedName>
        <fullName evidence="2">UDP-Glc:alpha-D-GlcNAc-diphosphoundecaprenol beta-1,3-glucosyltransferase WfgD</fullName>
        <ecNumber evidence="2">2.4.1.305</ecNumber>
    </submittedName>
</protein>
<dbReference type="PANTHER" id="PTHR22916">
    <property type="entry name" value="GLYCOSYLTRANSFERASE"/>
    <property type="match status" value="1"/>
</dbReference>
<organism evidence="2 3">
    <name type="scientific">Clostridium puniceum</name>
    <dbReference type="NCBI Taxonomy" id="29367"/>
    <lineage>
        <taxon>Bacteria</taxon>
        <taxon>Bacillati</taxon>
        <taxon>Bacillota</taxon>
        <taxon>Clostridia</taxon>
        <taxon>Eubacteriales</taxon>
        <taxon>Clostridiaceae</taxon>
        <taxon>Clostridium</taxon>
    </lineage>
</organism>
<dbReference type="STRING" id="29367.CLPUN_27200"/>
<dbReference type="Pfam" id="PF00535">
    <property type="entry name" value="Glycos_transf_2"/>
    <property type="match status" value="1"/>
</dbReference>
<comment type="caution">
    <text evidence="2">The sequence shown here is derived from an EMBL/GenBank/DDBJ whole genome shotgun (WGS) entry which is preliminary data.</text>
</comment>
<dbReference type="EMBL" id="LZZM01000174">
    <property type="protein sequence ID" value="OOM76333.1"/>
    <property type="molecule type" value="Genomic_DNA"/>
</dbReference>
<proteinExistence type="predicted"/>
<gene>
    <name evidence="2" type="primary">wfgD_3</name>
    <name evidence="2" type="ORF">CLPUN_27200</name>
</gene>
<dbReference type="SUPFAM" id="SSF53448">
    <property type="entry name" value="Nucleotide-diphospho-sugar transferases"/>
    <property type="match status" value="1"/>
</dbReference>
<dbReference type="GO" id="GO:0016758">
    <property type="term" value="F:hexosyltransferase activity"/>
    <property type="evidence" value="ECO:0007669"/>
    <property type="project" value="UniProtKB-ARBA"/>
</dbReference>
<dbReference type="Gene3D" id="3.90.550.10">
    <property type="entry name" value="Spore Coat Polysaccharide Biosynthesis Protein SpsA, Chain A"/>
    <property type="match status" value="1"/>
</dbReference>
<evidence type="ECO:0000313" key="3">
    <source>
        <dbReference type="Proteomes" id="UP000190890"/>
    </source>
</evidence>
<dbReference type="InterPro" id="IPR001173">
    <property type="entry name" value="Glyco_trans_2-like"/>
</dbReference>
<reference evidence="2 3" key="1">
    <citation type="submission" date="2016-05" db="EMBL/GenBank/DDBJ databases">
        <title>Microbial solvent formation.</title>
        <authorList>
            <person name="Poehlein A."/>
            <person name="Montoya Solano J.D."/>
            <person name="Flitsch S."/>
            <person name="Krabben P."/>
            <person name="Duerre P."/>
            <person name="Daniel R."/>
        </authorList>
    </citation>
    <scope>NUCLEOTIDE SEQUENCE [LARGE SCALE GENOMIC DNA]</scope>
    <source>
        <strain evidence="2 3">DSM 2619</strain>
    </source>
</reference>
<keyword evidence="2" id="KW-0808">Transferase</keyword>
<keyword evidence="3" id="KW-1185">Reference proteome</keyword>
<feature type="domain" description="Glycosyltransferase 2-like" evidence="1">
    <location>
        <begin position="27"/>
        <end position="174"/>
    </location>
</feature>
<name>A0A1S8TEW9_9CLOT</name>
<dbReference type="AlphaFoldDB" id="A0A1S8TEW9"/>
<evidence type="ECO:0000259" key="1">
    <source>
        <dbReference type="Pfam" id="PF00535"/>
    </source>
</evidence>
<keyword evidence="2" id="KW-0328">Glycosyltransferase</keyword>
<dbReference type="PANTHER" id="PTHR22916:SF3">
    <property type="entry name" value="UDP-GLCNAC:BETAGAL BETA-1,3-N-ACETYLGLUCOSAMINYLTRANSFERASE-LIKE PROTEIN 1"/>
    <property type="match status" value="1"/>
</dbReference>